<keyword evidence="4" id="KW-1185">Reference proteome</keyword>
<dbReference type="AlphaFoldDB" id="A0AAE7CRH9"/>
<dbReference type="InterPro" id="IPR053941">
    <property type="entry name" value="Csm6_HEPN"/>
</dbReference>
<dbReference type="EMBL" id="CP047628">
    <property type="protein sequence ID" value="QIW57486.1"/>
    <property type="molecule type" value="Genomic_DNA"/>
</dbReference>
<name>A0AAE7CRH9_9LACT</name>
<evidence type="ECO:0000313" key="3">
    <source>
        <dbReference type="EMBL" id="QIW57486.1"/>
    </source>
</evidence>
<feature type="domain" description="Csm6 CARF" evidence="2">
    <location>
        <begin position="76"/>
        <end position="165"/>
    </location>
</feature>
<reference evidence="3 4" key="1">
    <citation type="submission" date="2019-12" db="EMBL/GenBank/DDBJ databases">
        <title>Whole genome sequences of Lactococcus raffinolactis strains isolated from sewage.</title>
        <authorList>
            <person name="Ybazeta G."/>
            <person name="Ross M."/>
            <person name="Brabant-Kirwan D."/>
            <person name="Saleh M."/>
            <person name="Dillon J.A."/>
            <person name="Splinter K."/>
            <person name="Nokhbeh R."/>
        </authorList>
    </citation>
    <scope>NUCLEOTIDE SEQUENCE [LARGE SCALE GENOMIC DNA]</scope>
    <source>
        <strain evidence="3 4">Lr_19_14</strain>
    </source>
</reference>
<organism evidence="3 4">
    <name type="scientific">Pseudolactococcus raffinolactis</name>
    <dbReference type="NCBI Taxonomy" id="1366"/>
    <lineage>
        <taxon>Bacteria</taxon>
        <taxon>Bacillati</taxon>
        <taxon>Bacillota</taxon>
        <taxon>Bacilli</taxon>
        <taxon>Lactobacillales</taxon>
        <taxon>Streptococcaceae</taxon>
        <taxon>Pseudolactococcus</taxon>
    </lineage>
</organism>
<proteinExistence type="predicted"/>
<dbReference type="NCBIfam" id="TIGR02672">
    <property type="entry name" value="cas_csm6"/>
    <property type="match status" value="1"/>
</dbReference>
<dbReference type="RefSeq" id="WP_167840921.1">
    <property type="nucleotide sequence ID" value="NZ_CP047628.1"/>
</dbReference>
<dbReference type="Proteomes" id="UP000501558">
    <property type="component" value="Chromosome"/>
</dbReference>
<feature type="domain" description="Csm6 HEPN" evidence="1">
    <location>
        <begin position="249"/>
        <end position="412"/>
    </location>
</feature>
<evidence type="ECO:0000259" key="1">
    <source>
        <dbReference type="Pfam" id="PF09659"/>
    </source>
</evidence>
<dbReference type="Pfam" id="PF09659">
    <property type="entry name" value="Cas_Csm6_HEPN"/>
    <property type="match status" value="1"/>
</dbReference>
<gene>
    <name evidence="3" type="primary">csm6</name>
    <name evidence="3" type="ORF">GU334_00460</name>
</gene>
<dbReference type="Pfam" id="PF22208">
    <property type="entry name" value="Cas_Csm6_CARF"/>
    <property type="match status" value="1"/>
</dbReference>
<sequence length="415" mass="47847">MKILISAVGDTDPIRNFHDGPLLHIVRVYRPEKIVLVHSERSLTKHDKLVKALKSIKDYSPEIIQDGGVLQDAKVAIFDEMYDTVSSIVKKYISDDEIILNISSATPQIISAMFAVNRISDFNVTAVQVLTPQHKSNEGLRHDNQEDIDTLIETNLDNQSDYTIRTLEDTGMKFSLDLTKRNLKALIDNYDYQGALELLRALKLPKKQESFSNIKELRKKLTEISDTIKIQGMPDKIVKSNLSNQAKSALNSYLNIDRNHKQGNIAEVLIRVKSLVEFILEDYLNNHFLDVITYKDGKPFLNTSKYPEILKKFQEDPKMRGKKYHSGYLSLPTYIVILKYFEPKNDLLKHIYEIQKINQVRNQVAHSLQAFDRENLTKVSSAVFESKQILLASFDIDNHWFSFYEDLNQEIKKLL</sequence>
<protein>
    <submittedName>
        <fullName evidence="3">Type III-A CRISPR-associated protein Csm6</fullName>
    </submittedName>
</protein>
<evidence type="ECO:0000259" key="2">
    <source>
        <dbReference type="Pfam" id="PF22208"/>
    </source>
</evidence>
<evidence type="ECO:0000313" key="4">
    <source>
        <dbReference type="Proteomes" id="UP000501558"/>
    </source>
</evidence>
<dbReference type="InterPro" id="IPR053955">
    <property type="entry name" value="Csm6_CARF"/>
</dbReference>
<accession>A0AAE7CRH9</accession>
<dbReference type="InterPro" id="IPR013489">
    <property type="entry name" value="CRISPR-assoc_prot_Csm6"/>
</dbReference>